<reference evidence="3" key="1">
    <citation type="journal article" date="2019" name="Int. J. Syst. Evol. Microbiol.">
        <title>The Global Catalogue of Microorganisms (GCM) 10K type strain sequencing project: providing services to taxonomists for standard genome sequencing and annotation.</title>
        <authorList>
            <consortium name="The Broad Institute Genomics Platform"/>
            <consortium name="The Broad Institute Genome Sequencing Center for Infectious Disease"/>
            <person name="Wu L."/>
            <person name="Ma J."/>
        </authorList>
    </citation>
    <scope>NUCLEOTIDE SEQUENCE [LARGE SCALE GENOMIC DNA]</scope>
    <source>
        <strain evidence="3">JCM 11483</strain>
    </source>
</reference>
<comment type="caution">
    <text evidence="2">The sequence shown here is derived from an EMBL/GenBank/DDBJ whole genome shotgun (WGS) entry which is preliminary data.</text>
</comment>
<evidence type="ECO:0000313" key="2">
    <source>
        <dbReference type="EMBL" id="GAA3279262.1"/>
    </source>
</evidence>
<name>A0ABP6R6Q6_9MICC</name>
<dbReference type="Pfam" id="PF04069">
    <property type="entry name" value="OpuAC"/>
    <property type="match status" value="1"/>
</dbReference>
<dbReference type="Gene3D" id="3.40.190.10">
    <property type="entry name" value="Periplasmic binding protein-like II"/>
    <property type="match status" value="1"/>
</dbReference>
<protein>
    <submittedName>
        <fullName evidence="2">ABC transporter substrate-binding protein</fullName>
    </submittedName>
</protein>
<dbReference type="SUPFAM" id="SSF53850">
    <property type="entry name" value="Periplasmic binding protein-like II"/>
    <property type="match status" value="1"/>
</dbReference>
<accession>A0ABP6R6Q6</accession>
<gene>
    <name evidence="2" type="ORF">GCM10020260_02240</name>
</gene>
<dbReference type="InterPro" id="IPR007210">
    <property type="entry name" value="ABC_Gly_betaine_transp_sub-bd"/>
</dbReference>
<sequence>MNHASPRSTRLRGRTASITSLATAALLGLTACSSSDPLAEGDDGGGGAGDGSALVVGSQQYYSNTIIAELFAQRLEAEGHEVEREFEIGQREVYMPEVESGAIDLFPEYAGNLLQYLDSEAEAATREEILAGLEEALPEGVETLSAAEATDQDSYVVTAEFAEEHDLSSVGDLADVDGGVRIAANSEFATRPYGPEGLEEVYGVDAEVVPVEDSGGPLTVRALTDGDADVADIYSADPTIEENDLVVLDDPEELVPPQPVVPLASEAVGEQARAAVEDVTAELTSEELLALNGRSIDEQAAAEDIAADWLAEKDLD</sequence>
<evidence type="ECO:0000259" key="1">
    <source>
        <dbReference type="Pfam" id="PF04069"/>
    </source>
</evidence>
<dbReference type="PROSITE" id="PS51257">
    <property type="entry name" value="PROKAR_LIPOPROTEIN"/>
    <property type="match status" value="1"/>
</dbReference>
<dbReference type="EMBL" id="BAAAYG010000002">
    <property type="protein sequence ID" value="GAA3279262.1"/>
    <property type="molecule type" value="Genomic_DNA"/>
</dbReference>
<keyword evidence="3" id="KW-1185">Reference proteome</keyword>
<proteinExistence type="predicted"/>
<dbReference type="Gene3D" id="3.40.190.120">
    <property type="entry name" value="Osmoprotection protein (prox), domain 2"/>
    <property type="match status" value="1"/>
</dbReference>
<feature type="domain" description="ABC-type glycine betaine transport system substrate-binding" evidence="1">
    <location>
        <begin position="54"/>
        <end position="312"/>
    </location>
</feature>
<dbReference type="CDD" id="cd13606">
    <property type="entry name" value="PBP2_ProX_like"/>
    <property type="match status" value="1"/>
</dbReference>
<dbReference type="Proteomes" id="UP001501736">
    <property type="component" value="Unassembled WGS sequence"/>
</dbReference>
<dbReference type="RefSeq" id="WP_344717349.1">
    <property type="nucleotide sequence ID" value="NZ_BAAAYG010000002.1"/>
</dbReference>
<organism evidence="2 3">
    <name type="scientific">Nesterenkonia halobia</name>
    <dbReference type="NCBI Taxonomy" id="37922"/>
    <lineage>
        <taxon>Bacteria</taxon>
        <taxon>Bacillati</taxon>
        <taxon>Actinomycetota</taxon>
        <taxon>Actinomycetes</taxon>
        <taxon>Micrococcales</taxon>
        <taxon>Micrococcaceae</taxon>
        <taxon>Nesterenkonia</taxon>
    </lineage>
</organism>
<evidence type="ECO:0000313" key="3">
    <source>
        <dbReference type="Proteomes" id="UP001501736"/>
    </source>
</evidence>